<reference evidence="9" key="1">
    <citation type="submission" date="2022-10" db="EMBL/GenBank/DDBJ databases">
        <title>Hoeflea sp. J2-29, isolated from marine algae.</title>
        <authorList>
            <person name="Kristyanto S."/>
            <person name="Kim J.M."/>
            <person name="Jeon C.O."/>
        </authorList>
    </citation>
    <scope>NUCLEOTIDE SEQUENCE</scope>
    <source>
        <strain evidence="9">J2-29</strain>
    </source>
</reference>
<dbReference type="CDD" id="cd08010">
    <property type="entry name" value="MltG_like"/>
    <property type="match status" value="1"/>
</dbReference>
<keyword evidence="7" id="KW-0997">Cell inner membrane</keyword>
<comment type="catalytic activity">
    <reaction evidence="7">
        <text>a peptidoglycan chain = a peptidoglycan chain with N-acetyl-1,6-anhydromuramyl-[peptide] at the reducing end + a peptidoglycan chain with N-acetylglucosamine at the non-reducing end.</text>
        <dbReference type="EC" id="4.2.2.29"/>
    </reaction>
</comment>
<evidence type="ECO:0000313" key="10">
    <source>
        <dbReference type="Proteomes" id="UP001081283"/>
    </source>
</evidence>
<organism evidence="9 10">
    <name type="scientific">Hoeflea ulvae</name>
    <dbReference type="NCBI Taxonomy" id="2983764"/>
    <lineage>
        <taxon>Bacteria</taxon>
        <taxon>Pseudomonadati</taxon>
        <taxon>Pseudomonadota</taxon>
        <taxon>Alphaproteobacteria</taxon>
        <taxon>Hyphomicrobiales</taxon>
        <taxon>Rhizobiaceae</taxon>
        <taxon>Hoeflea</taxon>
    </lineage>
</organism>
<comment type="subcellular location">
    <subcellularLocation>
        <location evidence="7">Cell inner membrane</location>
        <topology evidence="7">Single-pass membrane protein</topology>
    </subcellularLocation>
</comment>
<keyword evidence="10" id="KW-1185">Reference proteome</keyword>
<evidence type="ECO:0000256" key="5">
    <source>
        <dbReference type="ARBA" id="ARBA00023239"/>
    </source>
</evidence>
<dbReference type="PANTHER" id="PTHR30518:SF2">
    <property type="entry name" value="ENDOLYTIC MUREIN TRANSGLYCOSYLASE"/>
    <property type="match status" value="1"/>
</dbReference>
<keyword evidence="4 7" id="KW-0472">Membrane</keyword>
<evidence type="ECO:0000256" key="6">
    <source>
        <dbReference type="ARBA" id="ARBA00023316"/>
    </source>
</evidence>
<protein>
    <recommendedName>
        <fullName evidence="7">Endolytic murein transglycosylase</fullName>
        <ecNumber evidence="7">4.2.2.29</ecNumber>
    </recommendedName>
    <alternativeName>
        <fullName evidence="7">Peptidoglycan lytic transglycosylase</fullName>
    </alternativeName>
    <alternativeName>
        <fullName evidence="7">Peptidoglycan polymerization terminase</fullName>
    </alternativeName>
</protein>
<comment type="function">
    <text evidence="7">Functions as a peptidoglycan terminase that cleaves nascent peptidoglycan strands endolytically to terminate their elongation.</text>
</comment>
<keyword evidence="2 7" id="KW-0812">Transmembrane</keyword>
<keyword evidence="1 7" id="KW-1003">Cell membrane</keyword>
<feature type="transmembrane region" description="Helical" evidence="7">
    <location>
        <begin position="53"/>
        <end position="77"/>
    </location>
</feature>
<evidence type="ECO:0000256" key="4">
    <source>
        <dbReference type="ARBA" id="ARBA00023136"/>
    </source>
</evidence>
<dbReference type="Proteomes" id="UP001081283">
    <property type="component" value="Unassembled WGS sequence"/>
</dbReference>
<sequence>MTDRNDQNKGIFGRAGSNKNASGPIIPVSPSQALKPESAPPPPRRSRRARNQVVVFLNFILSLVIFIALIAIGLFWYGKTEFEGPGPLDRTTDYMVREGAGLNEIAAGLERQGIIANHRIFSLGAKGILGDDTLKAGEYEIKAHSSMRGIVELMQSGKSILHSFTVPEGQTVEQVFERLRNAEMLEGDLPEEMPEEGALLPETYKFSRGTTRAEIIEQMTRAQSRALEQVWAMRAPDLPLESPEELVILASIVEKETAKADERPRVAGVFINRLNKGIRLQSDPTIIYGLFGGAGKPSDRPIYKSDIEKPTAYNTYVIDGLPPTPIANPGREAMEAVANPSRTKDLYFVADGTGGHAFAETLADHNSNVARWRRLMSEQEKALAAEKAAAAEAAADQAGETEPKPDAN</sequence>
<feature type="region of interest" description="Disordered" evidence="8">
    <location>
        <begin position="1"/>
        <end position="47"/>
    </location>
</feature>
<dbReference type="Gene3D" id="3.30.1490.480">
    <property type="entry name" value="Endolytic murein transglycosylase"/>
    <property type="match status" value="1"/>
</dbReference>
<dbReference type="Pfam" id="PF02618">
    <property type="entry name" value="YceG"/>
    <property type="match status" value="1"/>
</dbReference>
<name>A0ABT3YF12_9HYPH</name>
<dbReference type="RefSeq" id="WP_267612440.1">
    <property type="nucleotide sequence ID" value="NZ_JAOVZQ010000001.1"/>
</dbReference>
<proteinExistence type="inferred from homology"/>
<dbReference type="NCBIfam" id="TIGR00247">
    <property type="entry name" value="endolytic transglycosylase MltG"/>
    <property type="match status" value="1"/>
</dbReference>
<evidence type="ECO:0000256" key="2">
    <source>
        <dbReference type="ARBA" id="ARBA00022692"/>
    </source>
</evidence>
<keyword evidence="5 7" id="KW-0456">Lyase</keyword>
<comment type="similarity">
    <text evidence="7">Belongs to the transglycosylase MltG family.</text>
</comment>
<feature type="compositionally biased region" description="Low complexity" evidence="8">
    <location>
        <begin position="385"/>
        <end position="400"/>
    </location>
</feature>
<keyword evidence="3 7" id="KW-1133">Transmembrane helix</keyword>
<feature type="site" description="Important for catalytic activity" evidence="7">
    <location>
        <position position="256"/>
    </location>
</feature>
<feature type="region of interest" description="Disordered" evidence="8">
    <location>
        <begin position="383"/>
        <end position="408"/>
    </location>
</feature>
<evidence type="ECO:0000256" key="7">
    <source>
        <dbReference type="HAMAP-Rule" id="MF_02065"/>
    </source>
</evidence>
<accession>A0ABT3YF12</accession>
<comment type="caution">
    <text evidence="9">The sequence shown here is derived from an EMBL/GenBank/DDBJ whole genome shotgun (WGS) entry which is preliminary data.</text>
</comment>
<dbReference type="EC" id="4.2.2.29" evidence="7"/>
<evidence type="ECO:0000313" key="9">
    <source>
        <dbReference type="EMBL" id="MCY0094493.1"/>
    </source>
</evidence>
<keyword evidence="6 7" id="KW-0961">Cell wall biogenesis/degradation</keyword>
<evidence type="ECO:0000256" key="8">
    <source>
        <dbReference type="SAM" id="MobiDB-lite"/>
    </source>
</evidence>
<evidence type="ECO:0000256" key="3">
    <source>
        <dbReference type="ARBA" id="ARBA00022989"/>
    </source>
</evidence>
<dbReference type="EMBL" id="JAOVZQ010000001">
    <property type="protein sequence ID" value="MCY0094493.1"/>
    <property type="molecule type" value="Genomic_DNA"/>
</dbReference>
<dbReference type="InterPro" id="IPR003770">
    <property type="entry name" value="MLTG-like"/>
</dbReference>
<dbReference type="PANTHER" id="PTHR30518">
    <property type="entry name" value="ENDOLYTIC MUREIN TRANSGLYCOSYLASE"/>
    <property type="match status" value="1"/>
</dbReference>
<dbReference type="HAMAP" id="MF_02065">
    <property type="entry name" value="MltG"/>
    <property type="match status" value="1"/>
</dbReference>
<dbReference type="Gene3D" id="3.30.160.60">
    <property type="entry name" value="Classic Zinc Finger"/>
    <property type="match status" value="1"/>
</dbReference>
<evidence type="ECO:0000256" key="1">
    <source>
        <dbReference type="ARBA" id="ARBA00022475"/>
    </source>
</evidence>
<gene>
    <name evidence="7 9" type="primary">mltG</name>
    <name evidence="9" type="ORF">OEG82_10715</name>
</gene>